<evidence type="ECO:0000313" key="2">
    <source>
        <dbReference type="Proteomes" id="UP000016930"/>
    </source>
</evidence>
<dbReference type="AlphaFoldDB" id="M2R9G0"/>
<sequence length="172" mass="19638">MSISIWLPHHPFEWDKFLQSVTACMRHLTTLRIHSGYFKDPKSFQYLTAIRTLRLEDTYIDSETTRLAWLRSIPQIEELAFSGIRVTGHFPIAASDYPPLRKLNSIKIDGAFSSASAFLRYVSVNVTEHIKHLELGVVSPKVDLPGWFTGIAPVLEHLAFTSSSYYDHPTLF</sequence>
<proteinExistence type="predicted"/>
<evidence type="ECO:0000313" key="1">
    <source>
        <dbReference type="EMBL" id="EMD35386.1"/>
    </source>
</evidence>
<evidence type="ECO:0008006" key="3">
    <source>
        <dbReference type="Google" id="ProtNLM"/>
    </source>
</evidence>
<dbReference type="Gene3D" id="3.80.10.10">
    <property type="entry name" value="Ribonuclease Inhibitor"/>
    <property type="match status" value="1"/>
</dbReference>
<protein>
    <recommendedName>
        <fullName evidence="3">F-box domain-containing protein</fullName>
    </recommendedName>
</protein>
<name>M2R9G0_CERS8</name>
<accession>M2R9G0</accession>
<keyword evidence="2" id="KW-1185">Reference proteome</keyword>
<dbReference type="InterPro" id="IPR032675">
    <property type="entry name" value="LRR_dom_sf"/>
</dbReference>
<dbReference type="Proteomes" id="UP000016930">
    <property type="component" value="Unassembled WGS sequence"/>
</dbReference>
<organism evidence="1 2">
    <name type="scientific">Ceriporiopsis subvermispora (strain B)</name>
    <name type="common">White-rot fungus</name>
    <name type="synonym">Gelatoporia subvermispora</name>
    <dbReference type="NCBI Taxonomy" id="914234"/>
    <lineage>
        <taxon>Eukaryota</taxon>
        <taxon>Fungi</taxon>
        <taxon>Dikarya</taxon>
        <taxon>Basidiomycota</taxon>
        <taxon>Agaricomycotina</taxon>
        <taxon>Agaricomycetes</taxon>
        <taxon>Polyporales</taxon>
        <taxon>Gelatoporiaceae</taxon>
        <taxon>Gelatoporia</taxon>
    </lineage>
</organism>
<gene>
    <name evidence="1" type="ORF">CERSUDRAFT_96503</name>
</gene>
<dbReference type="EMBL" id="KB445800">
    <property type="protein sequence ID" value="EMD35386.1"/>
    <property type="molecule type" value="Genomic_DNA"/>
</dbReference>
<dbReference type="SUPFAM" id="SSF52047">
    <property type="entry name" value="RNI-like"/>
    <property type="match status" value="1"/>
</dbReference>
<reference evidence="1 2" key="1">
    <citation type="journal article" date="2012" name="Proc. Natl. Acad. Sci. U.S.A.">
        <title>Comparative genomics of Ceriporiopsis subvermispora and Phanerochaete chrysosporium provide insight into selective ligninolysis.</title>
        <authorList>
            <person name="Fernandez-Fueyo E."/>
            <person name="Ruiz-Duenas F.J."/>
            <person name="Ferreira P."/>
            <person name="Floudas D."/>
            <person name="Hibbett D.S."/>
            <person name="Canessa P."/>
            <person name="Larrondo L.F."/>
            <person name="James T.Y."/>
            <person name="Seelenfreund D."/>
            <person name="Lobos S."/>
            <person name="Polanco R."/>
            <person name="Tello M."/>
            <person name="Honda Y."/>
            <person name="Watanabe T."/>
            <person name="Watanabe T."/>
            <person name="Ryu J.S."/>
            <person name="Kubicek C.P."/>
            <person name="Schmoll M."/>
            <person name="Gaskell J."/>
            <person name="Hammel K.E."/>
            <person name="St John F.J."/>
            <person name="Vanden Wymelenberg A."/>
            <person name="Sabat G."/>
            <person name="Splinter BonDurant S."/>
            <person name="Syed K."/>
            <person name="Yadav J.S."/>
            <person name="Doddapaneni H."/>
            <person name="Subramanian V."/>
            <person name="Lavin J.L."/>
            <person name="Oguiza J.A."/>
            <person name="Perez G."/>
            <person name="Pisabarro A.G."/>
            <person name="Ramirez L."/>
            <person name="Santoyo F."/>
            <person name="Master E."/>
            <person name="Coutinho P.M."/>
            <person name="Henrissat B."/>
            <person name="Lombard V."/>
            <person name="Magnuson J.K."/>
            <person name="Kuees U."/>
            <person name="Hori C."/>
            <person name="Igarashi K."/>
            <person name="Samejima M."/>
            <person name="Held B.W."/>
            <person name="Barry K.W."/>
            <person name="LaButti K.M."/>
            <person name="Lapidus A."/>
            <person name="Lindquist E.A."/>
            <person name="Lucas S.M."/>
            <person name="Riley R."/>
            <person name="Salamov A.A."/>
            <person name="Hoffmeister D."/>
            <person name="Schwenk D."/>
            <person name="Hadar Y."/>
            <person name="Yarden O."/>
            <person name="de Vries R.P."/>
            <person name="Wiebenga A."/>
            <person name="Stenlid J."/>
            <person name="Eastwood D."/>
            <person name="Grigoriev I.V."/>
            <person name="Berka R.M."/>
            <person name="Blanchette R.A."/>
            <person name="Kersten P."/>
            <person name="Martinez A.T."/>
            <person name="Vicuna R."/>
            <person name="Cullen D."/>
        </authorList>
    </citation>
    <scope>NUCLEOTIDE SEQUENCE [LARGE SCALE GENOMIC DNA]</scope>
    <source>
        <strain evidence="1 2">B</strain>
    </source>
</reference>
<dbReference type="HOGENOM" id="CLU_1555050_0_0_1"/>